<organism evidence="1 2">
    <name type="scientific">Epilithonimonas arachidiradicis</name>
    <dbReference type="NCBI Taxonomy" id="1617282"/>
    <lineage>
        <taxon>Bacteria</taxon>
        <taxon>Pseudomonadati</taxon>
        <taxon>Bacteroidota</taxon>
        <taxon>Flavobacteriia</taxon>
        <taxon>Flavobacteriales</taxon>
        <taxon>Weeksellaceae</taxon>
        <taxon>Chryseobacterium group</taxon>
        <taxon>Epilithonimonas</taxon>
    </lineage>
</organism>
<evidence type="ECO:0000313" key="1">
    <source>
        <dbReference type="EMBL" id="GGG62430.1"/>
    </source>
</evidence>
<dbReference type="EMBL" id="BMCW01000006">
    <property type="protein sequence ID" value="GGG62430.1"/>
    <property type="molecule type" value="Genomic_DNA"/>
</dbReference>
<keyword evidence="2" id="KW-1185">Reference proteome</keyword>
<comment type="caution">
    <text evidence="1">The sequence shown here is derived from an EMBL/GenBank/DDBJ whole genome shotgun (WGS) entry which is preliminary data.</text>
</comment>
<proteinExistence type="predicted"/>
<dbReference type="Gene3D" id="2.40.180.10">
    <property type="entry name" value="Catalase core domain"/>
    <property type="match status" value="1"/>
</dbReference>
<dbReference type="SUPFAM" id="SSF56634">
    <property type="entry name" value="Heme-dependent catalase-like"/>
    <property type="match status" value="1"/>
</dbReference>
<gene>
    <name evidence="1" type="ORF">GCM10007332_25570</name>
</gene>
<name>A0ABQ1X7K7_9FLAO</name>
<dbReference type="Proteomes" id="UP000658202">
    <property type="component" value="Unassembled WGS sequence"/>
</dbReference>
<evidence type="ECO:0008006" key="3">
    <source>
        <dbReference type="Google" id="ProtNLM"/>
    </source>
</evidence>
<sequence>MGNDMASKIKYNPDFDSLTSKELKLLEKACETIRKFVSKSDKINQVNYKTRDAHVTAYSTLKGTFVTNENFEEHSIFPKQELDCLIRISNAHMKLVSQKRTIPAYGFSVKISDKADTIANFPLVNFPLFPINNVSRFLKIFIAINRFFAGNILQKFWNLMKLTKNFFLVSPSFFHPSFMAEVFKLLINQNNFILSFDYHSIGVYRLGNHLVKLKLVPKNVPTKIDENRIDISIKNYLKNNDYELELMVQYCYDLENQPVNQLNKMWKNSEFVSIGTIKITELIDKNNQWVENLSFNPFENIEELRPVGRIQKLRDEAYKISFTTRKNNGL</sequence>
<dbReference type="InterPro" id="IPR020835">
    <property type="entry name" value="Catalase_sf"/>
</dbReference>
<evidence type="ECO:0000313" key="2">
    <source>
        <dbReference type="Proteomes" id="UP000658202"/>
    </source>
</evidence>
<accession>A0ABQ1X7K7</accession>
<protein>
    <recommendedName>
        <fullName evidence="3">Catalase</fullName>
    </recommendedName>
</protein>
<reference evidence="2" key="1">
    <citation type="journal article" date="2019" name="Int. J. Syst. Evol. Microbiol.">
        <title>The Global Catalogue of Microorganisms (GCM) 10K type strain sequencing project: providing services to taxonomists for standard genome sequencing and annotation.</title>
        <authorList>
            <consortium name="The Broad Institute Genomics Platform"/>
            <consortium name="The Broad Institute Genome Sequencing Center for Infectious Disease"/>
            <person name="Wu L."/>
            <person name="Ma J."/>
        </authorList>
    </citation>
    <scope>NUCLEOTIDE SEQUENCE [LARGE SCALE GENOMIC DNA]</scope>
    <source>
        <strain evidence="2">CCM 8490</strain>
    </source>
</reference>